<dbReference type="EMBL" id="OD009174">
    <property type="protein sequence ID" value="CAD7415400.1"/>
    <property type="molecule type" value="Genomic_DNA"/>
</dbReference>
<evidence type="ECO:0000256" key="1">
    <source>
        <dbReference type="SAM" id="MobiDB-lite"/>
    </source>
</evidence>
<feature type="compositionally biased region" description="Basic and acidic residues" evidence="1">
    <location>
        <begin position="323"/>
        <end position="352"/>
    </location>
</feature>
<feature type="compositionally biased region" description="Acidic residues" evidence="1">
    <location>
        <begin position="20"/>
        <end position="35"/>
    </location>
</feature>
<reference evidence="2" key="1">
    <citation type="submission" date="2020-11" db="EMBL/GenBank/DDBJ databases">
        <authorList>
            <person name="Tran Van P."/>
        </authorList>
    </citation>
    <scope>NUCLEOTIDE SEQUENCE</scope>
</reference>
<feature type="compositionally biased region" description="Basic and acidic residues" evidence="1">
    <location>
        <begin position="364"/>
        <end position="380"/>
    </location>
</feature>
<evidence type="ECO:0000313" key="2">
    <source>
        <dbReference type="EMBL" id="CAD7415400.1"/>
    </source>
</evidence>
<name>A0A7R9DIK3_TIMPO</name>
<sequence>MEEANDLMGTGRELPANPTDDPEESEVFQDLDEDHEFTPPDTFFSNLSQENSIKHSTPIKASDETSLAKMPPDDEDNLPPRDKEKHLTGERTRGQKATTQKSYTKKATTRNAPTRKVTTRKATTQKKEKQKGEKRSLAKLPDDEESDGYGSDSSDETSLSEDEGDDSPKRKRGPCPQRMKEISIPTKKEVERLTKGLPRPKYIKQSAKRIRTEMYCKKWLTKQCDDIALKLVKLGKTRKQVERSDEVRFLTECIIMNMGKLRPRPGKRSLPKVKKMRRNFAEKLAAVLLEMANNADEFAEEEEKEMRRRRKERKEKRRRKKESKSEERERSRRDEMKKENSEEERKHKSGVDEKDDSGKDDDNDDRRGSGGDHDKKSEDNQSIRQMLGGYPMFQVEHLEKADKLLKVKERGAGQEWSYGKADVIAPLEVLQWADYIHDSYSMADEWAKCLSHTVQEAENMARIKNGDIVGNDGKVNAIGTYGSRQFWGTVSCSVADPYAT</sequence>
<gene>
    <name evidence="2" type="ORF">TPSB3V08_LOCUS10306</name>
</gene>
<feature type="compositionally biased region" description="Basic residues" evidence="1">
    <location>
        <begin position="309"/>
        <end position="322"/>
    </location>
</feature>
<feature type="compositionally biased region" description="Basic and acidic residues" evidence="1">
    <location>
        <begin position="78"/>
        <end position="93"/>
    </location>
</feature>
<protein>
    <submittedName>
        <fullName evidence="2">Uncharacterized protein</fullName>
    </submittedName>
</protein>
<proteinExistence type="predicted"/>
<dbReference type="AlphaFoldDB" id="A0A7R9DIK3"/>
<accession>A0A7R9DIK3</accession>
<feature type="compositionally biased region" description="Polar residues" evidence="1">
    <location>
        <begin position="43"/>
        <end position="55"/>
    </location>
</feature>
<feature type="compositionally biased region" description="Basic and acidic residues" evidence="1">
    <location>
        <begin position="125"/>
        <end position="136"/>
    </location>
</feature>
<feature type="region of interest" description="Disordered" evidence="1">
    <location>
        <begin position="1"/>
        <end position="193"/>
    </location>
</feature>
<feature type="compositionally biased region" description="Acidic residues" evidence="1">
    <location>
        <begin position="142"/>
        <end position="165"/>
    </location>
</feature>
<feature type="compositionally biased region" description="Basic and acidic residues" evidence="1">
    <location>
        <begin position="178"/>
        <end position="193"/>
    </location>
</feature>
<feature type="compositionally biased region" description="Acidic residues" evidence="1">
    <location>
        <begin position="353"/>
        <end position="363"/>
    </location>
</feature>
<feature type="region of interest" description="Disordered" evidence="1">
    <location>
        <begin position="309"/>
        <end position="380"/>
    </location>
</feature>
<organism evidence="2">
    <name type="scientific">Timema poppense</name>
    <name type="common">Walking stick</name>
    <dbReference type="NCBI Taxonomy" id="170557"/>
    <lineage>
        <taxon>Eukaryota</taxon>
        <taxon>Metazoa</taxon>
        <taxon>Ecdysozoa</taxon>
        <taxon>Arthropoda</taxon>
        <taxon>Hexapoda</taxon>
        <taxon>Insecta</taxon>
        <taxon>Pterygota</taxon>
        <taxon>Neoptera</taxon>
        <taxon>Polyneoptera</taxon>
        <taxon>Phasmatodea</taxon>
        <taxon>Timematodea</taxon>
        <taxon>Timematoidea</taxon>
        <taxon>Timematidae</taxon>
        <taxon>Timema</taxon>
    </lineage>
</organism>